<gene>
    <name evidence="3" type="ORF">DFJ68_3496</name>
</gene>
<evidence type="ECO:0000256" key="1">
    <source>
        <dbReference type="SAM" id="MobiDB-lite"/>
    </source>
</evidence>
<dbReference type="Proteomes" id="UP000278440">
    <property type="component" value="Unassembled WGS sequence"/>
</dbReference>
<reference evidence="3 4" key="1">
    <citation type="submission" date="2018-10" db="EMBL/GenBank/DDBJ databases">
        <title>Sequencing the genomes of 1000 actinobacteria strains.</title>
        <authorList>
            <person name="Klenk H.-P."/>
        </authorList>
    </citation>
    <scope>NUCLEOTIDE SEQUENCE [LARGE SCALE GENOMIC DNA]</scope>
    <source>
        <strain evidence="3 4">DSM 44267</strain>
    </source>
</reference>
<name>A0A495Y0E5_9MICO</name>
<feature type="transmembrane region" description="Helical" evidence="2">
    <location>
        <begin position="59"/>
        <end position="77"/>
    </location>
</feature>
<feature type="transmembrane region" description="Helical" evidence="2">
    <location>
        <begin position="82"/>
        <end position="99"/>
    </location>
</feature>
<sequence length="214" mass="21725">MLGLALAGPAVVAPTYRLAIADPGRGVVIQAQESFSYGATRIRLAGGREDLVDNVPGRVLFVAVLVVALVAVVGWAWRRGPGATLVGVVALAVATTRVVDSAVERLGRSSDIDRYALTGLDVRSYTPAAGAAENAAAVVLVLALAGVVVLSVRGLGPRPGDDGPVSGIGVADAADTSDASAVTRPRRATDDGLQPPGRHLGGPEVGLRAEEPDR</sequence>
<feature type="transmembrane region" description="Helical" evidence="2">
    <location>
        <begin position="135"/>
        <end position="152"/>
    </location>
</feature>
<dbReference type="EMBL" id="RBXT01000001">
    <property type="protein sequence ID" value="RKT80017.1"/>
    <property type="molecule type" value="Genomic_DNA"/>
</dbReference>
<evidence type="ECO:0000313" key="3">
    <source>
        <dbReference type="EMBL" id="RKT80017.1"/>
    </source>
</evidence>
<evidence type="ECO:0000313" key="4">
    <source>
        <dbReference type="Proteomes" id="UP000278440"/>
    </source>
</evidence>
<dbReference type="AlphaFoldDB" id="A0A495Y0E5"/>
<feature type="compositionally biased region" description="Low complexity" evidence="1">
    <location>
        <begin position="161"/>
        <end position="183"/>
    </location>
</feature>
<keyword evidence="2" id="KW-0812">Transmembrane</keyword>
<organism evidence="3 4">
    <name type="scientific">Terracoccus luteus</name>
    <dbReference type="NCBI Taxonomy" id="53356"/>
    <lineage>
        <taxon>Bacteria</taxon>
        <taxon>Bacillati</taxon>
        <taxon>Actinomycetota</taxon>
        <taxon>Actinomycetes</taxon>
        <taxon>Micrococcales</taxon>
        <taxon>Intrasporangiaceae</taxon>
        <taxon>Terracoccus</taxon>
    </lineage>
</organism>
<keyword evidence="2" id="KW-0472">Membrane</keyword>
<comment type="caution">
    <text evidence="3">The sequence shown here is derived from an EMBL/GenBank/DDBJ whole genome shotgun (WGS) entry which is preliminary data.</text>
</comment>
<feature type="region of interest" description="Disordered" evidence="1">
    <location>
        <begin position="161"/>
        <end position="214"/>
    </location>
</feature>
<accession>A0A495Y0E5</accession>
<evidence type="ECO:0000256" key="2">
    <source>
        <dbReference type="SAM" id="Phobius"/>
    </source>
</evidence>
<protein>
    <submittedName>
        <fullName evidence="3">Uncharacterized protein</fullName>
    </submittedName>
</protein>
<proteinExistence type="predicted"/>
<keyword evidence="2" id="KW-1133">Transmembrane helix</keyword>
<keyword evidence="4" id="KW-1185">Reference proteome</keyword>